<evidence type="ECO:0000259" key="1">
    <source>
        <dbReference type="PROSITE" id="PS51750"/>
    </source>
</evidence>
<keyword evidence="3" id="KW-1185">Reference proteome</keyword>
<organism evidence="2 3">
    <name type="scientific">Deferribacter autotrophicus</name>
    <dbReference type="NCBI Taxonomy" id="500465"/>
    <lineage>
        <taxon>Bacteria</taxon>
        <taxon>Pseudomonadati</taxon>
        <taxon>Deferribacterota</taxon>
        <taxon>Deferribacteres</taxon>
        <taxon>Deferribacterales</taxon>
        <taxon>Deferribacteraceae</taxon>
        <taxon>Deferribacter</taxon>
    </lineage>
</organism>
<dbReference type="Pfam" id="PF02498">
    <property type="entry name" value="Bro-N"/>
    <property type="match status" value="1"/>
</dbReference>
<accession>A0A5A8F4H5</accession>
<evidence type="ECO:0000313" key="3">
    <source>
        <dbReference type="Proteomes" id="UP000322876"/>
    </source>
</evidence>
<dbReference type="Proteomes" id="UP000322876">
    <property type="component" value="Unassembled WGS sequence"/>
</dbReference>
<dbReference type="PROSITE" id="PS51750">
    <property type="entry name" value="BRO_N"/>
    <property type="match status" value="1"/>
</dbReference>
<dbReference type="InterPro" id="IPR003497">
    <property type="entry name" value="BRO_N_domain"/>
</dbReference>
<proteinExistence type="predicted"/>
<dbReference type="SMART" id="SM01040">
    <property type="entry name" value="Bro-N"/>
    <property type="match status" value="1"/>
</dbReference>
<reference evidence="2 3" key="1">
    <citation type="submission" date="2019-06" db="EMBL/GenBank/DDBJ databases">
        <title>Genomic insights into carbon and energy metabolism of Deferribacter autotrophicus revealed new metabolic traits in the phylum Deferribacteres.</title>
        <authorList>
            <person name="Slobodkin A.I."/>
            <person name="Slobodkina G.B."/>
            <person name="Allioux M."/>
            <person name="Alain K."/>
            <person name="Jebbar M."/>
            <person name="Shadrin V."/>
            <person name="Kublanov I.V."/>
            <person name="Toshchakov S.V."/>
            <person name="Bonch-Osmolovskaya E.A."/>
        </authorList>
    </citation>
    <scope>NUCLEOTIDE SEQUENCE [LARGE SCALE GENOMIC DNA]</scope>
    <source>
        <strain evidence="2 3">SL50</strain>
    </source>
</reference>
<comment type="caution">
    <text evidence="2">The sequence shown here is derived from an EMBL/GenBank/DDBJ whole genome shotgun (WGS) entry which is preliminary data.</text>
</comment>
<dbReference type="OrthoDB" id="9812611at2"/>
<dbReference type="PANTHER" id="PTHR36180">
    <property type="entry name" value="DNA-BINDING PROTEIN-RELATED-RELATED"/>
    <property type="match status" value="1"/>
</dbReference>
<dbReference type="AlphaFoldDB" id="A0A5A8F4H5"/>
<dbReference type="EMBL" id="VFJB01000007">
    <property type="protein sequence ID" value="KAA0257493.1"/>
    <property type="molecule type" value="Genomic_DNA"/>
</dbReference>
<dbReference type="RefSeq" id="WP_149266874.1">
    <property type="nucleotide sequence ID" value="NZ_VFJB01000007.1"/>
</dbReference>
<sequence>MNEAVKNEVIPFGYGDQLVRTVNVDGEVWFVAKDVALALGYSNYRDAISKHVDEEDRDAVAIRDAIGREQQTTIINESGLYSLIFGSQKAEAKQFKKWVTSEVLPALRKRGYYSIREKDVKYIERLEQRVRTLEEMITAYLRYESEPILAGDYIFTTEDLIALVVEKVTLFNSMTKMSTEYLVNLVCRKLKIKKLEDIRPYHYDLLNQILDEMERYCIEREENTEKILKVATEFKTIREIAEESGLSSYVVGIICRFLARKGYMEEERVSHPEKKRKTLLKYKTIKMLNE</sequence>
<dbReference type="PANTHER" id="PTHR36180:SF2">
    <property type="entry name" value="BRO FAMILY PROTEIN"/>
    <property type="match status" value="1"/>
</dbReference>
<name>A0A5A8F4H5_9BACT</name>
<feature type="domain" description="Bro-N" evidence="1">
    <location>
        <begin position="4"/>
        <end position="111"/>
    </location>
</feature>
<protein>
    <recommendedName>
        <fullName evidence="1">Bro-N domain-containing protein</fullName>
    </recommendedName>
</protein>
<evidence type="ECO:0000313" key="2">
    <source>
        <dbReference type="EMBL" id="KAA0257493.1"/>
    </source>
</evidence>
<gene>
    <name evidence="2" type="ORF">FHQ18_09120</name>
</gene>